<proteinExistence type="predicted"/>
<keyword evidence="2" id="KW-1185">Reference proteome</keyword>
<evidence type="ECO:0000313" key="1">
    <source>
        <dbReference type="EMBL" id="MBB3940718.1"/>
    </source>
</evidence>
<evidence type="ECO:0000313" key="2">
    <source>
        <dbReference type="Proteomes" id="UP000561459"/>
    </source>
</evidence>
<name>A0A7W6BZF5_9SPHN</name>
<dbReference type="AlphaFoldDB" id="A0A7W6BZF5"/>
<comment type="caution">
    <text evidence="1">The sequence shown here is derived from an EMBL/GenBank/DDBJ whole genome shotgun (WGS) entry which is preliminary data.</text>
</comment>
<dbReference type="Proteomes" id="UP000561459">
    <property type="component" value="Unassembled WGS sequence"/>
</dbReference>
<protein>
    <submittedName>
        <fullName evidence="1">Uncharacterized protein</fullName>
    </submittedName>
</protein>
<dbReference type="EMBL" id="JACIDY010000005">
    <property type="protein sequence ID" value="MBB3940718.1"/>
    <property type="molecule type" value="Genomic_DNA"/>
</dbReference>
<sequence>MVLLRKIIRPRLIGIEIWFGWHLRLGRRQDWHIVVERYANHGAIAGRLLKDRGDSVLAHQLANAGRALCTDISHLHPAFGINGDGARIGRVLRLPPQLNRIAWRADGDLEAAGRALRLIREVDADYR</sequence>
<accession>A0A7W6BZF5</accession>
<reference evidence="1 2" key="1">
    <citation type="submission" date="2020-08" db="EMBL/GenBank/DDBJ databases">
        <title>Genomic Encyclopedia of Type Strains, Phase IV (KMG-IV): sequencing the most valuable type-strain genomes for metagenomic binning, comparative biology and taxonomic classification.</title>
        <authorList>
            <person name="Goeker M."/>
        </authorList>
    </citation>
    <scope>NUCLEOTIDE SEQUENCE [LARGE SCALE GENOMIC DNA]</scope>
    <source>
        <strain evidence="1 2">DSM 27568</strain>
    </source>
</reference>
<organism evidence="1 2">
    <name type="scientific">Novosphingobium fluoreni</name>
    <dbReference type="NCBI Taxonomy" id="1391222"/>
    <lineage>
        <taxon>Bacteria</taxon>
        <taxon>Pseudomonadati</taxon>
        <taxon>Pseudomonadota</taxon>
        <taxon>Alphaproteobacteria</taxon>
        <taxon>Sphingomonadales</taxon>
        <taxon>Sphingomonadaceae</taxon>
        <taxon>Novosphingobium</taxon>
    </lineage>
</organism>
<gene>
    <name evidence="1" type="ORF">GGR39_002375</name>
</gene>